<evidence type="ECO:0000256" key="1">
    <source>
        <dbReference type="SAM" id="SignalP"/>
    </source>
</evidence>
<accession>A0A0V0JBJ1</accession>
<dbReference type="EMBL" id="GEEE01000173">
    <property type="protein sequence ID" value="JAP63052.1"/>
    <property type="molecule type" value="Transcribed_RNA"/>
</dbReference>
<gene>
    <name evidence="2" type="ORF">TR122617</name>
</gene>
<sequence length="175" mass="20331">MNEKVVVLFILGMGAVRLYEDYVDDVDRDDDDEEDRFKRRKISRRDVSNEPAPPVNYAELIVEIQQNGLSPKDLLACDRVVRTDCSCARIDCFYLQEKTNHCQKLEKYRPNPKLHVNEGLLSQRALGEKLVWIKICRQTELLGQHLCDCRKYLTKWTDFSGNLSAFTNGNEFTIV</sequence>
<dbReference type="AlphaFoldDB" id="A0A0V0JBJ1"/>
<evidence type="ECO:0000313" key="2">
    <source>
        <dbReference type="EMBL" id="JAP63052.1"/>
    </source>
</evidence>
<keyword evidence="1" id="KW-0732">Signal</keyword>
<organism evidence="2">
    <name type="scientific">Schistocephalus solidus</name>
    <name type="common">Tapeworm</name>
    <dbReference type="NCBI Taxonomy" id="70667"/>
    <lineage>
        <taxon>Eukaryota</taxon>
        <taxon>Metazoa</taxon>
        <taxon>Spiralia</taxon>
        <taxon>Lophotrochozoa</taxon>
        <taxon>Platyhelminthes</taxon>
        <taxon>Cestoda</taxon>
        <taxon>Eucestoda</taxon>
        <taxon>Diphyllobothriidea</taxon>
        <taxon>Diphyllobothriidae</taxon>
        <taxon>Schistocephalus</taxon>
    </lineage>
</organism>
<feature type="signal peptide" evidence="1">
    <location>
        <begin position="1"/>
        <end position="18"/>
    </location>
</feature>
<protein>
    <submittedName>
        <fullName evidence="2">Uncharacterized protein</fullName>
    </submittedName>
</protein>
<reference evidence="2" key="1">
    <citation type="submission" date="2016-01" db="EMBL/GenBank/DDBJ databases">
        <title>Reference transcriptome for the parasite Schistocephalus solidus: insights into the molecular evolution of parasitism.</title>
        <authorList>
            <person name="Hebert F.O."/>
            <person name="Grambauer S."/>
            <person name="Barber I."/>
            <person name="Landry C.R."/>
            <person name="Aubin-Horth N."/>
        </authorList>
    </citation>
    <scope>NUCLEOTIDE SEQUENCE</scope>
</reference>
<feature type="chain" id="PRO_5006866814" evidence="1">
    <location>
        <begin position="19"/>
        <end position="175"/>
    </location>
</feature>
<proteinExistence type="predicted"/>
<name>A0A0V0JBJ1_SCHSO</name>